<keyword evidence="2" id="KW-1185">Reference proteome</keyword>
<dbReference type="AlphaFoldDB" id="W1PTP1"/>
<dbReference type="PANTHER" id="PTHR33052">
    <property type="entry name" value="DUF4228 DOMAIN PROTEIN-RELATED"/>
    <property type="match status" value="1"/>
</dbReference>
<dbReference type="KEGG" id="atr:18439617"/>
<dbReference type="OrthoDB" id="693945at2759"/>
<dbReference type="EMBL" id="KI392687">
    <property type="protein sequence ID" value="ERN11423.1"/>
    <property type="molecule type" value="Genomic_DNA"/>
</dbReference>
<protein>
    <submittedName>
        <fullName evidence="1">Uncharacterized protein</fullName>
    </submittedName>
</protein>
<dbReference type="STRING" id="13333.W1PTP1"/>
<reference evidence="2" key="1">
    <citation type="journal article" date="2013" name="Science">
        <title>The Amborella genome and the evolution of flowering plants.</title>
        <authorList>
            <consortium name="Amborella Genome Project"/>
        </authorList>
    </citation>
    <scope>NUCLEOTIDE SEQUENCE [LARGE SCALE GENOMIC DNA]</scope>
</reference>
<organism evidence="1 2">
    <name type="scientific">Amborella trichopoda</name>
    <dbReference type="NCBI Taxonomy" id="13333"/>
    <lineage>
        <taxon>Eukaryota</taxon>
        <taxon>Viridiplantae</taxon>
        <taxon>Streptophyta</taxon>
        <taxon>Embryophyta</taxon>
        <taxon>Tracheophyta</taxon>
        <taxon>Spermatophyta</taxon>
        <taxon>Magnoliopsida</taxon>
        <taxon>Amborellales</taxon>
        <taxon>Amborellaceae</taxon>
        <taxon>Amborella</taxon>
    </lineage>
</organism>
<dbReference type="eggNOG" id="ENOG502RZG8">
    <property type="taxonomic scope" value="Eukaryota"/>
</dbReference>
<sequence length="187" mass="20544">MGSCLSTTQVPLHTAKLVLTSGGLHEFNVPVTVDQVLQSFPSSFICHADQMYINDCIPPLKASEELQLGQIYFLLPLTKLHYPLEPSEMAALAVKASTALSEGSRKRGRRKKVAPFFAEVDFHGNSGFSGDRKLGFSGEAKTVKPGLSRSGSVRKLQRNASKRAKLAYRKFRLRLSTIHEGIVAEDI</sequence>
<dbReference type="Pfam" id="PF14009">
    <property type="entry name" value="PADRE"/>
    <property type="match status" value="1"/>
</dbReference>
<dbReference type="Proteomes" id="UP000017836">
    <property type="component" value="Unassembled WGS sequence"/>
</dbReference>
<name>W1PTP1_AMBTC</name>
<evidence type="ECO:0000313" key="1">
    <source>
        <dbReference type="EMBL" id="ERN11423.1"/>
    </source>
</evidence>
<dbReference type="Gramene" id="ERN11423">
    <property type="protein sequence ID" value="ERN11423"/>
    <property type="gene ID" value="AMTR_s00022p00043220"/>
</dbReference>
<accession>W1PTP1</accession>
<dbReference type="HOGENOM" id="CLU_088728_1_0_1"/>
<gene>
    <name evidence="1" type="ORF">AMTR_s00022p00043220</name>
</gene>
<evidence type="ECO:0000313" key="2">
    <source>
        <dbReference type="Proteomes" id="UP000017836"/>
    </source>
</evidence>
<proteinExistence type="predicted"/>
<dbReference type="OMA" id="DHANANH"/>
<dbReference type="InterPro" id="IPR025322">
    <property type="entry name" value="PADRE_dom"/>
</dbReference>